<dbReference type="InterPro" id="IPR054708">
    <property type="entry name" value="MTPAP-like_central"/>
</dbReference>
<dbReference type="Gene3D" id="1.10.1410.10">
    <property type="match status" value="1"/>
</dbReference>
<dbReference type="EMBL" id="JADAQX010000091">
    <property type="protein sequence ID" value="KAF8822064.1"/>
    <property type="molecule type" value="Genomic_DNA"/>
</dbReference>
<gene>
    <name evidence="10" type="ORF">IE077_001132</name>
</gene>
<evidence type="ECO:0000256" key="6">
    <source>
        <dbReference type="ARBA" id="ARBA00022723"/>
    </source>
</evidence>
<comment type="cofactor">
    <cofactor evidence="2">
        <name>Mg(2+)</name>
        <dbReference type="ChEBI" id="CHEBI:18420"/>
    </cofactor>
</comment>
<evidence type="ECO:0000256" key="7">
    <source>
        <dbReference type="ARBA" id="ARBA00022842"/>
    </source>
</evidence>
<keyword evidence="7" id="KW-0460">Magnesium</keyword>
<dbReference type="PANTHER" id="PTHR12271">
    <property type="entry name" value="POLY A POLYMERASE CID PAP -RELATED"/>
    <property type="match status" value="1"/>
</dbReference>
<evidence type="ECO:0000313" key="11">
    <source>
        <dbReference type="Proteomes" id="UP000823046"/>
    </source>
</evidence>
<keyword evidence="5" id="KW-0808">Transferase</keyword>
<dbReference type="SUPFAM" id="SSF81301">
    <property type="entry name" value="Nucleotidyltransferase"/>
    <property type="match status" value="1"/>
</dbReference>
<accession>A0ABQ7JDM6</accession>
<dbReference type="GO" id="GO:0016779">
    <property type="term" value="F:nucleotidyltransferase activity"/>
    <property type="evidence" value="ECO:0007669"/>
    <property type="project" value="UniProtKB-KW"/>
</dbReference>
<dbReference type="InterPro" id="IPR002058">
    <property type="entry name" value="PAP_assoc"/>
</dbReference>
<dbReference type="SUPFAM" id="SSF81631">
    <property type="entry name" value="PAP/OAS1 substrate-binding domain"/>
    <property type="match status" value="1"/>
</dbReference>
<dbReference type="Gene3D" id="3.30.460.10">
    <property type="entry name" value="Beta Polymerase, domain 2"/>
    <property type="match status" value="1"/>
</dbReference>
<keyword evidence="6" id="KW-0479">Metal-binding</keyword>
<dbReference type="InterPro" id="IPR043519">
    <property type="entry name" value="NT_sf"/>
</dbReference>
<evidence type="ECO:0000256" key="3">
    <source>
        <dbReference type="ARBA" id="ARBA00004496"/>
    </source>
</evidence>
<dbReference type="Pfam" id="PF22600">
    <property type="entry name" value="MTPAP-like_central"/>
    <property type="match status" value="1"/>
</dbReference>
<name>A0ABQ7JDM6_9APIC</name>
<reference evidence="10 11" key="1">
    <citation type="journal article" date="2020" name="bioRxiv">
        <title>Metabolic contributions of an alphaproteobacterial endosymbiont in the apicomplexan Cardiosporidium cionae.</title>
        <authorList>
            <person name="Hunter E.S."/>
            <person name="Paight C.J."/>
            <person name="Lane C.E."/>
        </authorList>
    </citation>
    <scope>NUCLEOTIDE SEQUENCE [LARGE SCALE GENOMIC DNA]</scope>
    <source>
        <strain evidence="10">ESH_2018</strain>
    </source>
</reference>
<keyword evidence="10" id="KW-0548">Nucleotidyltransferase</keyword>
<organism evidence="10 11">
    <name type="scientific">Cardiosporidium cionae</name>
    <dbReference type="NCBI Taxonomy" id="476202"/>
    <lineage>
        <taxon>Eukaryota</taxon>
        <taxon>Sar</taxon>
        <taxon>Alveolata</taxon>
        <taxon>Apicomplexa</taxon>
        <taxon>Aconoidasida</taxon>
        <taxon>Nephromycida</taxon>
        <taxon>Cardiosporidium</taxon>
    </lineage>
</organism>
<evidence type="ECO:0000256" key="1">
    <source>
        <dbReference type="ARBA" id="ARBA00001936"/>
    </source>
</evidence>
<evidence type="ECO:0000256" key="5">
    <source>
        <dbReference type="ARBA" id="ARBA00022679"/>
    </source>
</evidence>
<evidence type="ECO:0000259" key="8">
    <source>
        <dbReference type="Pfam" id="PF03828"/>
    </source>
</evidence>
<comment type="caution">
    <text evidence="10">The sequence shown here is derived from an EMBL/GenBank/DDBJ whole genome shotgun (WGS) entry which is preliminary data.</text>
</comment>
<dbReference type="PANTHER" id="PTHR12271:SF40">
    <property type="entry name" value="POLY(A) RNA POLYMERASE GLD2"/>
    <property type="match status" value="1"/>
</dbReference>
<comment type="subcellular location">
    <subcellularLocation>
        <location evidence="3">Cytoplasm</location>
    </subcellularLocation>
</comment>
<dbReference type="Pfam" id="PF03828">
    <property type="entry name" value="PAP_assoc"/>
    <property type="match status" value="1"/>
</dbReference>
<sequence length="560" mass="63526">MLAYHCFFGKHHGWCIPCKKSISLGYAPTVVATPFKLIQQQWRDVDTTDDETCADHFTFHSVLSSDFNHAIPPRILNERKRWIEHLWRKDTVDYSMKGTKCTRNAVSTLSNLSRDLPNSGIAHTLRALLQKMETEPPRNSFKRRRSRKFFKEAISSSTLVNSNENSPSVPLIGVQEKDLKKELFTTRLKHSENSHVVEGLRHLPWIEKSYSAKATSSIMNTEIENIHVQLTKEIESLVVSLSPLPISLKLKDSIVSVITKEANFLFSANCHINLFGSVVNGFWTKNSDVDISLQLNGCSKRTDQVKALRRVAISLQAYPTSTLVARFNAKVPIIYWSPKFEVCCADCPIGCDISVNNSLAIVNSKLIATYVKLDSRLKMLGIAVKNWAKSRGINDRSKGTLSSFALILLLIHLLQHRPIPIFPSLQDIAISRHYTPLYLEGVDCRYCENLAEVEEELQRGRNGLPPNSENVGKLLLEFFRYYGFSYKCGVISIRDSTTLLHSIDPTAYYLYVDNPFEIGKDVANVTSEHYAHIRNEFRRAYTMLLHGFSFSHVCGAIPRQ</sequence>
<dbReference type="Proteomes" id="UP000823046">
    <property type="component" value="Unassembled WGS sequence"/>
</dbReference>
<comment type="cofactor">
    <cofactor evidence="1">
        <name>Mn(2+)</name>
        <dbReference type="ChEBI" id="CHEBI:29035"/>
    </cofactor>
</comment>
<feature type="domain" description="PAP-associated" evidence="8">
    <location>
        <begin position="470"/>
        <end position="499"/>
    </location>
</feature>
<protein>
    <submittedName>
        <fullName evidence="10">Polynucleotide adenylyltransferase</fullName>
    </submittedName>
</protein>
<evidence type="ECO:0000259" key="9">
    <source>
        <dbReference type="Pfam" id="PF22600"/>
    </source>
</evidence>
<proteinExistence type="predicted"/>
<evidence type="ECO:0000313" key="10">
    <source>
        <dbReference type="EMBL" id="KAF8822064.1"/>
    </source>
</evidence>
<dbReference type="CDD" id="cd05402">
    <property type="entry name" value="NT_PAP_TUTase"/>
    <property type="match status" value="1"/>
</dbReference>
<evidence type="ECO:0000256" key="4">
    <source>
        <dbReference type="ARBA" id="ARBA00022490"/>
    </source>
</evidence>
<feature type="domain" description="Poly(A) RNA polymerase mitochondrial-like central palm" evidence="9">
    <location>
        <begin position="230"/>
        <end position="371"/>
    </location>
</feature>
<evidence type="ECO:0000256" key="2">
    <source>
        <dbReference type="ARBA" id="ARBA00001946"/>
    </source>
</evidence>
<keyword evidence="4" id="KW-0963">Cytoplasm</keyword>
<keyword evidence="11" id="KW-1185">Reference proteome</keyword>